<evidence type="ECO:0008006" key="3">
    <source>
        <dbReference type="Google" id="ProtNLM"/>
    </source>
</evidence>
<gene>
    <name evidence="1" type="ORF">MGAL_10B030123</name>
</gene>
<reference evidence="1" key="1">
    <citation type="submission" date="2018-11" db="EMBL/GenBank/DDBJ databases">
        <authorList>
            <person name="Alioto T."/>
            <person name="Alioto T."/>
        </authorList>
    </citation>
    <scope>NUCLEOTIDE SEQUENCE</scope>
</reference>
<dbReference type="EMBL" id="UYJE01003882">
    <property type="protein sequence ID" value="VDI23125.1"/>
    <property type="molecule type" value="Genomic_DNA"/>
</dbReference>
<dbReference type="Proteomes" id="UP000596742">
    <property type="component" value="Unassembled WGS sequence"/>
</dbReference>
<proteinExistence type="predicted"/>
<protein>
    <recommendedName>
        <fullName evidence="3">RNase H type-1 domain-containing protein</fullName>
    </recommendedName>
</protein>
<evidence type="ECO:0000313" key="1">
    <source>
        <dbReference type="EMBL" id="VDI23125.1"/>
    </source>
</evidence>
<comment type="caution">
    <text evidence="1">The sequence shown here is derived from an EMBL/GenBank/DDBJ whole genome shotgun (WGS) entry which is preliminary data.</text>
</comment>
<keyword evidence="2" id="KW-1185">Reference proteome</keyword>
<dbReference type="PANTHER" id="PTHR47331">
    <property type="entry name" value="PHD-TYPE DOMAIN-CONTAINING PROTEIN"/>
    <property type="match status" value="1"/>
</dbReference>
<sequence length="201" mass="23091">MSESVNWDEPLSEEYRQEWETWRTSLTHLENVKISRMYTSFSIRDASKVELHTFSDASEKAIAAVAYLKVFHHDGSSHLGFVLEKTKLAPISGNTIPRLELFAAVMAVDIAEFVTDNLDRKIDTVKFYSDSRVVLGYVTNQTRRFYTYVVNRVQRIRKSSSPEQWNFVQTQLNPADQGTRSIAADKVNSSLVDSRSRRIHP</sequence>
<dbReference type="InterPro" id="IPR008042">
    <property type="entry name" value="Retrotrans_Pao"/>
</dbReference>
<name>A0A8B6DP59_MYTGA</name>
<dbReference type="Pfam" id="PF05380">
    <property type="entry name" value="Peptidase_A17"/>
    <property type="match status" value="1"/>
</dbReference>
<accession>A0A8B6DP59</accession>
<dbReference type="OrthoDB" id="10062789at2759"/>
<dbReference type="AlphaFoldDB" id="A0A8B6DP59"/>
<dbReference type="PANTHER" id="PTHR47331:SF6">
    <property type="entry name" value="DOUBLECORTIN DOMAIN-CONTAINING PROTEIN"/>
    <property type="match status" value="1"/>
</dbReference>
<organism evidence="1 2">
    <name type="scientific">Mytilus galloprovincialis</name>
    <name type="common">Mediterranean mussel</name>
    <dbReference type="NCBI Taxonomy" id="29158"/>
    <lineage>
        <taxon>Eukaryota</taxon>
        <taxon>Metazoa</taxon>
        <taxon>Spiralia</taxon>
        <taxon>Lophotrochozoa</taxon>
        <taxon>Mollusca</taxon>
        <taxon>Bivalvia</taxon>
        <taxon>Autobranchia</taxon>
        <taxon>Pteriomorphia</taxon>
        <taxon>Mytilida</taxon>
        <taxon>Mytiloidea</taxon>
        <taxon>Mytilidae</taxon>
        <taxon>Mytilinae</taxon>
        <taxon>Mytilus</taxon>
    </lineage>
</organism>
<evidence type="ECO:0000313" key="2">
    <source>
        <dbReference type="Proteomes" id="UP000596742"/>
    </source>
</evidence>